<dbReference type="Proteomes" id="UP000238479">
    <property type="component" value="Chromosome 6"/>
</dbReference>
<evidence type="ECO:0000313" key="3">
    <source>
        <dbReference type="Proteomes" id="UP000238479"/>
    </source>
</evidence>
<name>A0A2P6PS98_ROSCH</name>
<sequence length="75" mass="8510">MASTQTSSQSLSSKSDSDSIHFNSRTQYEEDEEDEEDEVIMNPLKSAPHLTFSALLRADDDDECLACFLFETRPF</sequence>
<feature type="compositionally biased region" description="Low complexity" evidence="1">
    <location>
        <begin position="1"/>
        <end position="14"/>
    </location>
</feature>
<keyword evidence="3" id="KW-1185">Reference proteome</keyword>
<protein>
    <submittedName>
        <fullName evidence="2">Uncharacterized protein</fullName>
    </submittedName>
</protein>
<feature type="region of interest" description="Disordered" evidence="1">
    <location>
        <begin position="1"/>
        <end position="38"/>
    </location>
</feature>
<feature type="compositionally biased region" description="Acidic residues" evidence="1">
    <location>
        <begin position="29"/>
        <end position="38"/>
    </location>
</feature>
<evidence type="ECO:0000256" key="1">
    <source>
        <dbReference type="SAM" id="MobiDB-lite"/>
    </source>
</evidence>
<gene>
    <name evidence="2" type="ORF">RchiOBHm_Chr6g0276451</name>
</gene>
<organism evidence="2 3">
    <name type="scientific">Rosa chinensis</name>
    <name type="common">China rose</name>
    <dbReference type="NCBI Taxonomy" id="74649"/>
    <lineage>
        <taxon>Eukaryota</taxon>
        <taxon>Viridiplantae</taxon>
        <taxon>Streptophyta</taxon>
        <taxon>Embryophyta</taxon>
        <taxon>Tracheophyta</taxon>
        <taxon>Spermatophyta</taxon>
        <taxon>Magnoliopsida</taxon>
        <taxon>eudicotyledons</taxon>
        <taxon>Gunneridae</taxon>
        <taxon>Pentapetalae</taxon>
        <taxon>rosids</taxon>
        <taxon>fabids</taxon>
        <taxon>Rosales</taxon>
        <taxon>Rosaceae</taxon>
        <taxon>Rosoideae</taxon>
        <taxon>Rosoideae incertae sedis</taxon>
        <taxon>Rosa</taxon>
    </lineage>
</organism>
<evidence type="ECO:0000313" key="2">
    <source>
        <dbReference type="EMBL" id="PRQ24800.1"/>
    </source>
</evidence>
<reference evidence="2 3" key="1">
    <citation type="journal article" date="2018" name="Nat. Genet.">
        <title>The Rosa genome provides new insights in the design of modern roses.</title>
        <authorList>
            <person name="Bendahmane M."/>
        </authorList>
    </citation>
    <scope>NUCLEOTIDE SEQUENCE [LARGE SCALE GENOMIC DNA]</scope>
    <source>
        <strain evidence="3">cv. Old Blush</strain>
    </source>
</reference>
<dbReference type="EMBL" id="PDCK01000044">
    <property type="protein sequence ID" value="PRQ24800.1"/>
    <property type="molecule type" value="Genomic_DNA"/>
</dbReference>
<proteinExistence type="predicted"/>
<accession>A0A2P6PS98</accession>
<dbReference type="AlphaFoldDB" id="A0A2P6PS98"/>
<comment type="caution">
    <text evidence="2">The sequence shown here is derived from an EMBL/GenBank/DDBJ whole genome shotgun (WGS) entry which is preliminary data.</text>
</comment>
<dbReference type="Gramene" id="PRQ24800">
    <property type="protein sequence ID" value="PRQ24800"/>
    <property type="gene ID" value="RchiOBHm_Chr6g0276451"/>
</dbReference>